<dbReference type="Ensembl" id="ENSSFAT00005027887.1">
    <property type="protein sequence ID" value="ENSSFAP00005026848.1"/>
    <property type="gene ID" value="ENSSFAG00005013749.1"/>
</dbReference>
<reference evidence="12" key="1">
    <citation type="submission" date="2019-06" db="EMBL/GenBank/DDBJ databases">
        <authorList>
            <consortium name="Wellcome Sanger Institute Data Sharing"/>
        </authorList>
    </citation>
    <scope>NUCLEOTIDE SEQUENCE [LARGE SCALE GENOMIC DNA]</scope>
</reference>
<dbReference type="FunFam" id="2.60.40.10:FF:000774">
    <property type="entry name" value="Hepatitis A virus cellular receptor 1"/>
    <property type="match status" value="1"/>
</dbReference>
<dbReference type="OMA" id="ILHTNGR"/>
<evidence type="ECO:0000256" key="5">
    <source>
        <dbReference type="ARBA" id="ARBA00023136"/>
    </source>
</evidence>
<dbReference type="PROSITE" id="PS50835">
    <property type="entry name" value="IG_LIKE"/>
    <property type="match status" value="1"/>
</dbReference>
<evidence type="ECO:0000259" key="11">
    <source>
        <dbReference type="PROSITE" id="PS50835"/>
    </source>
</evidence>
<comment type="similarity">
    <text evidence="9">Belongs to the immunoglobulin superfamily. TIM family.</text>
</comment>
<keyword evidence="2" id="KW-0812">Transmembrane</keyword>
<dbReference type="InterPro" id="IPR007110">
    <property type="entry name" value="Ig-like_dom"/>
</dbReference>
<feature type="chain" id="PRO_5025532390" description="Ig-like domain-containing protein" evidence="10">
    <location>
        <begin position="27"/>
        <end position="148"/>
    </location>
</feature>
<protein>
    <recommendedName>
        <fullName evidence="11">Ig-like domain-containing protein</fullName>
    </recommendedName>
</protein>
<keyword evidence="13" id="KW-1185">Reference proteome</keyword>
<feature type="domain" description="Ig-like" evidence="11">
    <location>
        <begin position="29"/>
        <end position="128"/>
    </location>
</feature>
<dbReference type="InParanoid" id="A0A672HCC8"/>
<dbReference type="SMART" id="SM00409">
    <property type="entry name" value="IG"/>
    <property type="match status" value="1"/>
</dbReference>
<keyword evidence="8" id="KW-0393">Immunoglobulin domain</keyword>
<evidence type="ECO:0000256" key="8">
    <source>
        <dbReference type="ARBA" id="ARBA00023319"/>
    </source>
</evidence>
<dbReference type="GO" id="GO:0043277">
    <property type="term" value="P:apoptotic cell clearance"/>
    <property type="evidence" value="ECO:0007669"/>
    <property type="project" value="TreeGrafter"/>
</dbReference>
<name>A0A672HCC8_SALFA</name>
<evidence type="ECO:0000256" key="6">
    <source>
        <dbReference type="ARBA" id="ARBA00023157"/>
    </source>
</evidence>
<evidence type="ECO:0000256" key="3">
    <source>
        <dbReference type="ARBA" id="ARBA00022729"/>
    </source>
</evidence>
<keyword evidence="3 10" id="KW-0732">Signal</keyword>
<dbReference type="Pfam" id="PF07686">
    <property type="entry name" value="V-set"/>
    <property type="match status" value="1"/>
</dbReference>
<proteinExistence type="inferred from homology"/>
<evidence type="ECO:0000313" key="12">
    <source>
        <dbReference type="Ensembl" id="ENSSFAP00005026848.1"/>
    </source>
</evidence>
<keyword evidence="5" id="KW-0472">Membrane</keyword>
<keyword evidence="4" id="KW-1133">Transmembrane helix</keyword>
<dbReference type="PANTHER" id="PTHR46608">
    <property type="entry name" value="T-CELL IMMUNOGLOBULIN AND MUCIN DOMAIN-CONTAINING PROTEIN 4"/>
    <property type="match status" value="1"/>
</dbReference>
<reference evidence="12" key="2">
    <citation type="submission" date="2025-08" db="UniProtKB">
        <authorList>
            <consortium name="Ensembl"/>
        </authorList>
    </citation>
    <scope>IDENTIFICATION</scope>
</reference>
<dbReference type="Gene3D" id="2.60.40.10">
    <property type="entry name" value="Immunoglobulins"/>
    <property type="match status" value="1"/>
</dbReference>
<dbReference type="GO" id="GO:0001786">
    <property type="term" value="F:phosphatidylserine binding"/>
    <property type="evidence" value="ECO:0007669"/>
    <property type="project" value="TreeGrafter"/>
</dbReference>
<evidence type="ECO:0000256" key="10">
    <source>
        <dbReference type="SAM" id="SignalP"/>
    </source>
</evidence>
<dbReference type="InterPro" id="IPR036179">
    <property type="entry name" value="Ig-like_dom_sf"/>
</dbReference>
<accession>A0A672HCC8</accession>
<dbReference type="SUPFAM" id="SSF48726">
    <property type="entry name" value="Immunoglobulin"/>
    <property type="match status" value="1"/>
</dbReference>
<evidence type="ECO:0000256" key="7">
    <source>
        <dbReference type="ARBA" id="ARBA00023180"/>
    </source>
</evidence>
<organism evidence="12 13">
    <name type="scientific">Salarias fasciatus</name>
    <name type="common">Jewelled blenny</name>
    <name type="synonym">Blennius fasciatus</name>
    <dbReference type="NCBI Taxonomy" id="181472"/>
    <lineage>
        <taxon>Eukaryota</taxon>
        <taxon>Metazoa</taxon>
        <taxon>Chordata</taxon>
        <taxon>Craniata</taxon>
        <taxon>Vertebrata</taxon>
        <taxon>Euteleostomi</taxon>
        <taxon>Actinopterygii</taxon>
        <taxon>Neopterygii</taxon>
        <taxon>Teleostei</taxon>
        <taxon>Neoteleostei</taxon>
        <taxon>Acanthomorphata</taxon>
        <taxon>Ovalentaria</taxon>
        <taxon>Blenniimorphae</taxon>
        <taxon>Blenniiformes</taxon>
        <taxon>Blennioidei</taxon>
        <taxon>Blenniidae</taxon>
        <taxon>Salariinae</taxon>
        <taxon>Salarias</taxon>
    </lineage>
</organism>
<evidence type="ECO:0000256" key="2">
    <source>
        <dbReference type="ARBA" id="ARBA00022692"/>
    </source>
</evidence>
<dbReference type="Proteomes" id="UP000472267">
    <property type="component" value="Chromosome 2"/>
</dbReference>
<feature type="signal peptide" evidence="10">
    <location>
        <begin position="1"/>
        <end position="26"/>
    </location>
</feature>
<dbReference type="InterPro" id="IPR013783">
    <property type="entry name" value="Ig-like_fold"/>
</dbReference>
<evidence type="ECO:0000256" key="4">
    <source>
        <dbReference type="ARBA" id="ARBA00022989"/>
    </source>
</evidence>
<reference evidence="12" key="3">
    <citation type="submission" date="2025-09" db="UniProtKB">
        <authorList>
            <consortium name="Ensembl"/>
        </authorList>
    </citation>
    <scope>IDENTIFICATION</scope>
</reference>
<dbReference type="PANTHER" id="PTHR46608:SF3">
    <property type="entry name" value="T-CELL IMMUNOGLOBULIN AND MUCIN DOMAIN-CONTAINING PROTEIN 4"/>
    <property type="match status" value="1"/>
</dbReference>
<keyword evidence="7" id="KW-0325">Glycoprotein</keyword>
<dbReference type="GO" id="GO:0016020">
    <property type="term" value="C:membrane"/>
    <property type="evidence" value="ECO:0007669"/>
    <property type="project" value="UniProtKB-SubCell"/>
</dbReference>
<dbReference type="GO" id="GO:0060097">
    <property type="term" value="P:cytoskeletal rearrangement involved in phagocytosis, engulfment"/>
    <property type="evidence" value="ECO:0007669"/>
    <property type="project" value="TreeGrafter"/>
</dbReference>
<keyword evidence="6" id="KW-1015">Disulfide bond</keyword>
<dbReference type="AlphaFoldDB" id="A0A672HCC8"/>
<evidence type="ECO:0000256" key="9">
    <source>
        <dbReference type="ARBA" id="ARBA00038203"/>
    </source>
</evidence>
<comment type="subcellular location">
    <subcellularLocation>
        <location evidence="1">Membrane</location>
        <topology evidence="1">Single-pass type I membrane protein</topology>
    </subcellularLocation>
</comment>
<evidence type="ECO:0000256" key="1">
    <source>
        <dbReference type="ARBA" id="ARBA00004479"/>
    </source>
</evidence>
<sequence>RSTEQTGNMMSWDSLLICLLIEMTIATVGTDVTLTCNYDAEYYGRLSVCWGRGPIPNRGCANEVIRSDGTSVTSRLSERYLLLGSMGEGDVSLTIRQVEEGDSGIYGCRVDIPGWFNDFKHQITLTVNAGETSKNNHRKKEKQQLCSF</sequence>
<dbReference type="InterPro" id="IPR003599">
    <property type="entry name" value="Ig_sub"/>
</dbReference>
<dbReference type="InterPro" id="IPR013106">
    <property type="entry name" value="Ig_V-set"/>
</dbReference>
<evidence type="ECO:0000313" key="13">
    <source>
        <dbReference type="Proteomes" id="UP000472267"/>
    </source>
</evidence>